<keyword evidence="3" id="KW-1185">Reference proteome</keyword>
<sequence>MADTLYKTKAVSKGGRAGGKVALAEGGLYFHMEHSKGLGGSGEGSNPEQLFALGWANCFNSAVAFVAGQKKIDAAKAVVTCEVGIGREEGGLGLSAKLTLAIPDMDRAQVQELLDSAHQVCPYSKATRGNIPVELVVES</sequence>
<proteinExistence type="inferred from homology"/>
<dbReference type="KEGG" id="tsv:DSM104635_03764"/>
<dbReference type="Pfam" id="PF02566">
    <property type="entry name" value="OsmC"/>
    <property type="match status" value="1"/>
</dbReference>
<dbReference type="PANTHER" id="PTHR33797">
    <property type="entry name" value="ORGANIC HYDROPEROXIDE RESISTANCE PROTEIN-LIKE"/>
    <property type="match status" value="1"/>
</dbReference>
<dbReference type="InterPro" id="IPR036102">
    <property type="entry name" value="OsmC/Ohrsf"/>
</dbReference>
<dbReference type="Gene3D" id="2.20.25.10">
    <property type="match status" value="1"/>
</dbReference>
<protein>
    <submittedName>
        <fullName evidence="2">General stress protein 17o</fullName>
    </submittedName>
</protein>
<evidence type="ECO:0000313" key="2">
    <source>
        <dbReference type="EMBL" id="QGZ96899.1"/>
    </source>
</evidence>
<dbReference type="PANTHER" id="PTHR33797:SF2">
    <property type="entry name" value="ORGANIC HYDROPEROXIDE RESISTANCE PROTEIN-LIKE"/>
    <property type="match status" value="1"/>
</dbReference>
<dbReference type="InterPro" id="IPR015946">
    <property type="entry name" value="KH_dom-like_a/b"/>
</dbReference>
<dbReference type="InterPro" id="IPR003718">
    <property type="entry name" value="OsmC/Ohr_fam"/>
</dbReference>
<dbReference type="RefSeq" id="WP_158767659.1">
    <property type="nucleotide sequence ID" value="NZ_CP047045.1"/>
</dbReference>
<organism evidence="2 3">
    <name type="scientific">Terricaulis silvestris</name>
    <dbReference type="NCBI Taxonomy" id="2686094"/>
    <lineage>
        <taxon>Bacteria</taxon>
        <taxon>Pseudomonadati</taxon>
        <taxon>Pseudomonadota</taxon>
        <taxon>Alphaproteobacteria</taxon>
        <taxon>Caulobacterales</taxon>
        <taxon>Caulobacteraceae</taxon>
        <taxon>Terricaulis</taxon>
    </lineage>
</organism>
<name>A0A6I6MQB4_9CAUL</name>
<dbReference type="NCBIfam" id="TIGR03561">
    <property type="entry name" value="organ_hyd_perox"/>
    <property type="match status" value="1"/>
</dbReference>
<dbReference type="AlphaFoldDB" id="A0A6I6MQB4"/>
<comment type="similarity">
    <text evidence="1">Belongs to the OsmC/Ohr family.</text>
</comment>
<dbReference type="GO" id="GO:0006979">
    <property type="term" value="P:response to oxidative stress"/>
    <property type="evidence" value="ECO:0007669"/>
    <property type="project" value="InterPro"/>
</dbReference>
<dbReference type="SUPFAM" id="SSF82784">
    <property type="entry name" value="OsmC-like"/>
    <property type="match status" value="1"/>
</dbReference>
<evidence type="ECO:0000256" key="1">
    <source>
        <dbReference type="ARBA" id="ARBA00007378"/>
    </source>
</evidence>
<accession>A0A6I6MQB4</accession>
<dbReference type="Proteomes" id="UP000431269">
    <property type="component" value="Chromosome"/>
</dbReference>
<evidence type="ECO:0000313" key="3">
    <source>
        <dbReference type="Proteomes" id="UP000431269"/>
    </source>
</evidence>
<dbReference type="Gene3D" id="3.30.300.20">
    <property type="match status" value="1"/>
</dbReference>
<dbReference type="EMBL" id="CP047045">
    <property type="protein sequence ID" value="QGZ96899.1"/>
    <property type="molecule type" value="Genomic_DNA"/>
</dbReference>
<reference evidence="3" key="1">
    <citation type="submission" date="2019-12" db="EMBL/GenBank/DDBJ databases">
        <title>Complete genome of Terracaulis silvestris 0127_4.</title>
        <authorList>
            <person name="Vieira S."/>
            <person name="Riedel T."/>
            <person name="Sproer C."/>
            <person name="Pascual J."/>
            <person name="Boedeker C."/>
            <person name="Overmann J."/>
        </authorList>
    </citation>
    <scope>NUCLEOTIDE SEQUENCE [LARGE SCALE GENOMIC DNA]</scope>
    <source>
        <strain evidence="3">0127_4</strain>
    </source>
</reference>
<gene>
    <name evidence="2" type="primary">ohrB</name>
    <name evidence="2" type="ORF">DSM104635_03764</name>
</gene>
<dbReference type="InterPro" id="IPR019953">
    <property type="entry name" value="OHR"/>
</dbReference>